<protein>
    <recommendedName>
        <fullName evidence="7">FAD-binding PCMH-type domain-containing protein</fullName>
    </recommendedName>
</protein>
<sequence>MAWIPTLLLTFFSVCISHTFASPALSIDEIYKHFRENLSSRTQVFLPNYSDYASEITPRWTTFEPPTYIIAVKPAIESDVQEVIRYAAKHRVPFMGTGGGHGYTTSTSMLHNGIDIDLGNFNAVNVDIKSNTMTIGGSVIFNDVFDPLYNAKKEIQTGYCSCVGMVGATLGGGIGPLQGLHGLIADALISVRIVTASGQALTASKTENSDLFWAIRGAGANFGIVVSATYRIFDSTNGGYALAADFLFPASENVSVFQAMKSYTRKQPDAFSISSAITWSSDLNQSVIQLSTIYYGDKDQGMIYNRPFLNSNPIVQNISVLPWNLLTKQNRFGADAVGCVKGHPHSLYSVNLYSMNILAYLRVFDSFSSFFLKYPELRATLFVTEIHPRGAILRIPDDSTAYPFRNTTAYTFFDFVLPDAKSSPTVDHFMQGILKVLGDASGNPSRQTYVNYAHGNEGPRAWYTDKKLGRLRTLKKQWDPQALFRFTNGINA</sequence>
<dbReference type="OrthoDB" id="415825at2759"/>
<gene>
    <name evidence="8" type="ORF">E0Z10_g7739</name>
</gene>
<comment type="caution">
    <text evidence="8">The sequence shown here is derived from an EMBL/GenBank/DDBJ whole genome shotgun (WGS) entry which is preliminary data.</text>
</comment>
<dbReference type="Proteomes" id="UP000297716">
    <property type="component" value="Unassembled WGS sequence"/>
</dbReference>
<organism evidence="8 9">
    <name type="scientific">Xylaria hypoxylon</name>
    <dbReference type="NCBI Taxonomy" id="37992"/>
    <lineage>
        <taxon>Eukaryota</taxon>
        <taxon>Fungi</taxon>
        <taxon>Dikarya</taxon>
        <taxon>Ascomycota</taxon>
        <taxon>Pezizomycotina</taxon>
        <taxon>Sordariomycetes</taxon>
        <taxon>Xylariomycetidae</taxon>
        <taxon>Xylariales</taxon>
        <taxon>Xylariaceae</taxon>
        <taxon>Xylaria</taxon>
    </lineage>
</organism>
<evidence type="ECO:0000259" key="7">
    <source>
        <dbReference type="PROSITE" id="PS51387"/>
    </source>
</evidence>
<dbReference type="Gene3D" id="3.30.465.10">
    <property type="match status" value="1"/>
</dbReference>
<evidence type="ECO:0000256" key="2">
    <source>
        <dbReference type="ARBA" id="ARBA00005466"/>
    </source>
</evidence>
<feature type="signal peptide" evidence="6">
    <location>
        <begin position="1"/>
        <end position="21"/>
    </location>
</feature>
<dbReference type="InterPro" id="IPR016169">
    <property type="entry name" value="FAD-bd_PCMH_sub2"/>
</dbReference>
<dbReference type="InterPro" id="IPR050416">
    <property type="entry name" value="FAD-linked_Oxidoreductase"/>
</dbReference>
<dbReference type="STRING" id="37992.A0A4Z0YX51"/>
<keyword evidence="3" id="KW-0285">Flavoprotein</keyword>
<dbReference type="Pfam" id="PF08031">
    <property type="entry name" value="BBE"/>
    <property type="match status" value="1"/>
</dbReference>
<evidence type="ECO:0000313" key="9">
    <source>
        <dbReference type="Proteomes" id="UP000297716"/>
    </source>
</evidence>
<feature type="chain" id="PRO_5021429559" description="FAD-binding PCMH-type domain-containing protein" evidence="6">
    <location>
        <begin position="22"/>
        <end position="492"/>
    </location>
</feature>
<proteinExistence type="inferred from homology"/>
<dbReference type="InterPro" id="IPR016166">
    <property type="entry name" value="FAD-bd_PCMH"/>
</dbReference>
<dbReference type="InterPro" id="IPR036318">
    <property type="entry name" value="FAD-bd_PCMH-like_sf"/>
</dbReference>
<keyword evidence="4" id="KW-0274">FAD</keyword>
<reference evidence="8 9" key="1">
    <citation type="submission" date="2019-03" db="EMBL/GenBank/DDBJ databases">
        <title>Draft genome sequence of Xylaria hypoxylon DSM 108379, a ubiquitous saprotrophic-parasitic fungi on hardwood.</title>
        <authorList>
            <person name="Buettner E."/>
            <person name="Leonhardt S."/>
            <person name="Gebauer A.M."/>
            <person name="Liers C."/>
            <person name="Hofrichter M."/>
            <person name="Kellner H."/>
        </authorList>
    </citation>
    <scope>NUCLEOTIDE SEQUENCE [LARGE SCALE GENOMIC DNA]</scope>
    <source>
        <strain evidence="8 9">DSM 108379</strain>
    </source>
</reference>
<dbReference type="Pfam" id="PF01565">
    <property type="entry name" value="FAD_binding_4"/>
    <property type="match status" value="1"/>
</dbReference>
<name>A0A4Z0YX51_9PEZI</name>
<dbReference type="AlphaFoldDB" id="A0A4Z0YX51"/>
<keyword evidence="9" id="KW-1185">Reference proteome</keyword>
<keyword evidence="5" id="KW-0560">Oxidoreductase</keyword>
<evidence type="ECO:0000313" key="8">
    <source>
        <dbReference type="EMBL" id="TGJ81022.1"/>
    </source>
</evidence>
<evidence type="ECO:0000256" key="5">
    <source>
        <dbReference type="ARBA" id="ARBA00023002"/>
    </source>
</evidence>
<dbReference type="EMBL" id="SKBN01000189">
    <property type="protein sequence ID" value="TGJ81022.1"/>
    <property type="molecule type" value="Genomic_DNA"/>
</dbReference>
<comment type="cofactor">
    <cofactor evidence="1">
        <name>FAD</name>
        <dbReference type="ChEBI" id="CHEBI:57692"/>
    </cofactor>
</comment>
<dbReference type="Gene3D" id="3.40.462.20">
    <property type="match status" value="1"/>
</dbReference>
<evidence type="ECO:0000256" key="3">
    <source>
        <dbReference type="ARBA" id="ARBA00022630"/>
    </source>
</evidence>
<evidence type="ECO:0000256" key="6">
    <source>
        <dbReference type="SAM" id="SignalP"/>
    </source>
</evidence>
<evidence type="ECO:0000256" key="1">
    <source>
        <dbReference type="ARBA" id="ARBA00001974"/>
    </source>
</evidence>
<dbReference type="PROSITE" id="PS51387">
    <property type="entry name" value="FAD_PCMH"/>
    <property type="match status" value="1"/>
</dbReference>
<dbReference type="GO" id="GO:0016491">
    <property type="term" value="F:oxidoreductase activity"/>
    <property type="evidence" value="ECO:0007669"/>
    <property type="project" value="UniProtKB-KW"/>
</dbReference>
<dbReference type="SUPFAM" id="SSF56176">
    <property type="entry name" value="FAD-binding/transporter-associated domain-like"/>
    <property type="match status" value="1"/>
</dbReference>
<keyword evidence="6" id="KW-0732">Signal</keyword>
<dbReference type="GO" id="GO:0071949">
    <property type="term" value="F:FAD binding"/>
    <property type="evidence" value="ECO:0007669"/>
    <property type="project" value="InterPro"/>
</dbReference>
<dbReference type="InterPro" id="IPR012951">
    <property type="entry name" value="BBE"/>
</dbReference>
<feature type="domain" description="FAD-binding PCMH-type" evidence="7">
    <location>
        <begin position="61"/>
        <end position="235"/>
    </location>
</feature>
<dbReference type="PANTHER" id="PTHR42973">
    <property type="entry name" value="BINDING OXIDOREDUCTASE, PUTATIVE (AFU_ORTHOLOGUE AFUA_1G17690)-RELATED"/>
    <property type="match status" value="1"/>
</dbReference>
<comment type="similarity">
    <text evidence="2">Belongs to the oxygen-dependent FAD-linked oxidoreductase family.</text>
</comment>
<dbReference type="PANTHER" id="PTHR42973:SF9">
    <property type="entry name" value="FAD-BINDING PCMH-TYPE DOMAIN-CONTAINING PROTEIN-RELATED"/>
    <property type="match status" value="1"/>
</dbReference>
<accession>A0A4Z0YX51</accession>
<dbReference type="InterPro" id="IPR006094">
    <property type="entry name" value="Oxid_FAD_bind_N"/>
</dbReference>
<evidence type="ECO:0000256" key="4">
    <source>
        <dbReference type="ARBA" id="ARBA00022827"/>
    </source>
</evidence>